<dbReference type="Gene3D" id="3.30.70.270">
    <property type="match status" value="1"/>
</dbReference>
<feature type="coiled-coil region" evidence="2">
    <location>
        <begin position="128"/>
        <end position="166"/>
    </location>
</feature>
<proteinExistence type="predicted"/>
<dbReference type="CDD" id="cd01948">
    <property type="entry name" value="EAL"/>
    <property type="match status" value="1"/>
</dbReference>
<dbReference type="Gene3D" id="3.40.50.2300">
    <property type="match status" value="1"/>
</dbReference>
<dbReference type="InterPro" id="IPR035919">
    <property type="entry name" value="EAL_sf"/>
</dbReference>
<dbReference type="Proteomes" id="UP001234343">
    <property type="component" value="Unassembled WGS sequence"/>
</dbReference>
<dbReference type="InterPro" id="IPR029787">
    <property type="entry name" value="Nucleotide_cyclase"/>
</dbReference>
<dbReference type="InterPro" id="IPR043128">
    <property type="entry name" value="Rev_trsase/Diguanyl_cyclase"/>
</dbReference>
<dbReference type="SMART" id="SM00267">
    <property type="entry name" value="GGDEF"/>
    <property type="match status" value="1"/>
</dbReference>
<comment type="caution">
    <text evidence="6">The sequence shown here is derived from an EMBL/GenBank/DDBJ whole genome shotgun (WGS) entry which is preliminary data.</text>
</comment>
<dbReference type="PANTHER" id="PTHR33121">
    <property type="entry name" value="CYCLIC DI-GMP PHOSPHODIESTERASE PDEF"/>
    <property type="match status" value="1"/>
</dbReference>
<dbReference type="PROSITE" id="PS50887">
    <property type="entry name" value="GGDEF"/>
    <property type="match status" value="1"/>
</dbReference>
<dbReference type="SUPFAM" id="SSF52172">
    <property type="entry name" value="CheY-like"/>
    <property type="match status" value="1"/>
</dbReference>
<keyword evidence="1" id="KW-0597">Phosphoprotein</keyword>
<dbReference type="SUPFAM" id="SSF141868">
    <property type="entry name" value="EAL domain-like"/>
    <property type="match status" value="1"/>
</dbReference>
<evidence type="ECO:0000256" key="2">
    <source>
        <dbReference type="SAM" id="Coils"/>
    </source>
</evidence>
<evidence type="ECO:0000259" key="3">
    <source>
        <dbReference type="PROSITE" id="PS50110"/>
    </source>
</evidence>
<dbReference type="NCBIfam" id="TIGR00254">
    <property type="entry name" value="GGDEF"/>
    <property type="match status" value="1"/>
</dbReference>
<dbReference type="CDD" id="cd01949">
    <property type="entry name" value="GGDEF"/>
    <property type="match status" value="1"/>
</dbReference>
<feature type="domain" description="GGDEF" evidence="5">
    <location>
        <begin position="211"/>
        <end position="344"/>
    </location>
</feature>
<evidence type="ECO:0000259" key="5">
    <source>
        <dbReference type="PROSITE" id="PS50887"/>
    </source>
</evidence>
<dbReference type="PANTHER" id="PTHR33121:SF23">
    <property type="entry name" value="CYCLIC DI-GMP PHOSPHODIESTERASE PDEB"/>
    <property type="match status" value="1"/>
</dbReference>
<dbReference type="InterPro" id="IPR000160">
    <property type="entry name" value="GGDEF_dom"/>
</dbReference>
<evidence type="ECO:0000313" key="6">
    <source>
        <dbReference type="EMBL" id="MDM7861160.1"/>
    </source>
</evidence>
<dbReference type="Pfam" id="PF00072">
    <property type="entry name" value="Response_reg"/>
    <property type="match status" value="1"/>
</dbReference>
<protein>
    <submittedName>
        <fullName evidence="6">EAL domain-containing protein</fullName>
    </submittedName>
</protein>
<keyword evidence="2" id="KW-0175">Coiled coil</keyword>
<dbReference type="EMBL" id="JAUCBP010000007">
    <property type="protein sequence ID" value="MDM7861160.1"/>
    <property type="molecule type" value="Genomic_DNA"/>
</dbReference>
<evidence type="ECO:0000313" key="7">
    <source>
        <dbReference type="Proteomes" id="UP001234343"/>
    </source>
</evidence>
<dbReference type="SMART" id="SM00052">
    <property type="entry name" value="EAL"/>
    <property type="match status" value="1"/>
</dbReference>
<dbReference type="InterPro" id="IPR011006">
    <property type="entry name" value="CheY-like_superfamily"/>
</dbReference>
<sequence length="608" mass="67632">MPDLSQYTILAVDDDSINLRVIGQQLQTLKPRLLVATDGQLALDIIAREKPDLILLDIKMPGLSGIEVCRQIKADSQYAHIPVLFLTSSEQDTAKAFDVGGVDYIIKPVDSDALQARVTTHLKLASTLKALDETNALLSSANERLEKKVEERTRELVNTNASLRREINERRSLQDKLSFLSHHDFVTRMYNRFALEEKLTESMANTEEITDARFVCLIDLDQFKIVNDTCGYLAGDELLRQMAEVLRGQLDTDDIAARIGGDEFAVYFHQPDMGFAISKVRAIKSALENFEFTWMDERFKHNVSMGLVEIDQSIDSVSHLISVAERTCYQSKLKGGGEISVYNVTRTHVDKTQQQMRLVPIIRQAIEEGRLQLHVQGIYLNDGETLVKAEVLARLIDTAGRLQPPSYFIPVAEKFNIIDAIDRYMIEKSVVALSATGSGIQLSVNVSGAFINKEDAASFIKETLSQCQVDPSLLCLEITESSAISNLETTTQFINELSGFGCQFALDDFGTGTSSYEYLKVLAIDTVKIDGMFVRDVETDLVNRRMIESIAGIASAKGIKVVAECVESKAAVSLLKQLNIDYLQGFALHHPEPLNDFLANNQKTDATC</sequence>
<accession>A0ABT7SY95</accession>
<feature type="modified residue" description="4-aspartylphosphate" evidence="1">
    <location>
        <position position="57"/>
    </location>
</feature>
<dbReference type="SUPFAM" id="SSF55073">
    <property type="entry name" value="Nucleotide cyclase"/>
    <property type="match status" value="1"/>
</dbReference>
<feature type="domain" description="EAL" evidence="4">
    <location>
        <begin position="355"/>
        <end position="605"/>
    </location>
</feature>
<dbReference type="Pfam" id="PF00563">
    <property type="entry name" value="EAL"/>
    <property type="match status" value="1"/>
</dbReference>
<evidence type="ECO:0000259" key="4">
    <source>
        <dbReference type="PROSITE" id="PS50883"/>
    </source>
</evidence>
<organism evidence="6 7">
    <name type="scientific">Alteromonas arenosi</name>
    <dbReference type="NCBI Taxonomy" id="3055817"/>
    <lineage>
        <taxon>Bacteria</taxon>
        <taxon>Pseudomonadati</taxon>
        <taxon>Pseudomonadota</taxon>
        <taxon>Gammaproteobacteria</taxon>
        <taxon>Alteromonadales</taxon>
        <taxon>Alteromonadaceae</taxon>
        <taxon>Alteromonas/Salinimonas group</taxon>
        <taxon>Alteromonas</taxon>
    </lineage>
</organism>
<name>A0ABT7SY95_9ALTE</name>
<dbReference type="Pfam" id="PF00990">
    <property type="entry name" value="GGDEF"/>
    <property type="match status" value="1"/>
</dbReference>
<evidence type="ECO:0000256" key="1">
    <source>
        <dbReference type="PROSITE-ProRule" id="PRU00169"/>
    </source>
</evidence>
<feature type="domain" description="Response regulatory" evidence="3">
    <location>
        <begin position="8"/>
        <end position="122"/>
    </location>
</feature>
<dbReference type="SMART" id="SM00448">
    <property type="entry name" value="REC"/>
    <property type="match status" value="1"/>
</dbReference>
<reference evidence="6 7" key="1">
    <citation type="submission" date="2023-06" db="EMBL/GenBank/DDBJ databases">
        <title>Alteromonas sp. ASW11-36 isolated from intertidal sand.</title>
        <authorList>
            <person name="Li Y."/>
        </authorList>
    </citation>
    <scope>NUCLEOTIDE SEQUENCE [LARGE SCALE GENOMIC DNA]</scope>
    <source>
        <strain evidence="6 7">ASW11-36</strain>
    </source>
</reference>
<dbReference type="InterPro" id="IPR050706">
    <property type="entry name" value="Cyclic-di-GMP_PDE-like"/>
</dbReference>
<dbReference type="RefSeq" id="WP_289365544.1">
    <property type="nucleotide sequence ID" value="NZ_JAUCBP010000007.1"/>
</dbReference>
<dbReference type="PROSITE" id="PS50883">
    <property type="entry name" value="EAL"/>
    <property type="match status" value="1"/>
</dbReference>
<gene>
    <name evidence="6" type="ORF">QTP81_11180</name>
</gene>
<keyword evidence="7" id="KW-1185">Reference proteome</keyword>
<dbReference type="PROSITE" id="PS50110">
    <property type="entry name" value="RESPONSE_REGULATORY"/>
    <property type="match status" value="1"/>
</dbReference>
<dbReference type="Gene3D" id="3.20.20.450">
    <property type="entry name" value="EAL domain"/>
    <property type="match status" value="1"/>
</dbReference>
<dbReference type="InterPro" id="IPR001789">
    <property type="entry name" value="Sig_transdc_resp-reg_receiver"/>
</dbReference>
<dbReference type="InterPro" id="IPR001633">
    <property type="entry name" value="EAL_dom"/>
</dbReference>